<evidence type="ECO:0000313" key="10">
    <source>
        <dbReference type="Proteomes" id="UP000242474"/>
    </source>
</evidence>
<dbReference type="PIRSF" id="PIRSF000538">
    <property type="entry name" value="GlpK"/>
    <property type="match status" value="1"/>
</dbReference>
<evidence type="ECO:0000259" key="7">
    <source>
        <dbReference type="Pfam" id="PF00370"/>
    </source>
</evidence>
<accession>A0A2G5BDE4</accession>
<dbReference type="EMBL" id="KZ303498">
    <property type="protein sequence ID" value="PIA16727.1"/>
    <property type="molecule type" value="Genomic_DNA"/>
</dbReference>
<sequence>MTPAKMPGPLPPPLFLGLDLSTQQLKGLLVDEQSCVVHEISIVLNERFPEYKTANGRYVDGDVVTAPVLMWVEAIDLLMSELAESGLAHRVRGIGGAAQQHGSVYWRKEGVEAIQNLDSESPLKTQLQNTQAFALLNSPIWEDSSTSKQCRELESLAGGASELARISGSVAFERFTGTQIAKIKENQPDIWAQTARVSLVSSFVASILAGNIVPVDCSDASGTNIYDVQARAWSRKLCDAIDPRLVEMLGRKVAMADAAVGTLSPYFVQRYGLPQCPILAFAGDNPAAFAGFESLFTADDHSVAVMSLGTSDTVLFPLDTYPYSGDMSSLAMKHLDGHILQHPTIADRYIAMLCYKNGSLAREWVRGRSLGAESSWEEFSKAAGSGPMAPKAFGFYYLSTEILPRAKGIHRFERSSSGNIFLDSTQGNDCRAIIESQLMSMCVDYAHKSTNSLTGVAVTGGASRNQALQQAIADVLGVSVFAAGVQTTDGFEIKTPAMPAYGGAVQAMQLLSSTQQTDTNGDVASGADKYMLQRICSPDSDAHVVYKQSLADFEFLRDHVSSQFSG</sequence>
<dbReference type="InterPro" id="IPR018484">
    <property type="entry name" value="FGGY_N"/>
</dbReference>
<evidence type="ECO:0000256" key="3">
    <source>
        <dbReference type="ARBA" id="ARBA00022679"/>
    </source>
</evidence>
<dbReference type="GO" id="GO:0004856">
    <property type="term" value="F:D-xylulokinase activity"/>
    <property type="evidence" value="ECO:0007669"/>
    <property type="project" value="UniProtKB-UniRule"/>
</dbReference>
<dbReference type="GO" id="GO:0005997">
    <property type="term" value="P:xylulose metabolic process"/>
    <property type="evidence" value="ECO:0007669"/>
    <property type="project" value="TreeGrafter"/>
</dbReference>
<comment type="similarity">
    <text evidence="1 6">Belongs to the FGGY kinase family.</text>
</comment>
<dbReference type="InterPro" id="IPR043129">
    <property type="entry name" value="ATPase_NBD"/>
</dbReference>
<dbReference type="PANTHER" id="PTHR10196:SF57">
    <property type="entry name" value="XYLULOSE KINASE"/>
    <property type="match status" value="1"/>
</dbReference>
<feature type="domain" description="Carbohydrate kinase FGGY N-terminal" evidence="7">
    <location>
        <begin position="135"/>
        <end position="289"/>
    </location>
</feature>
<dbReference type="GO" id="GO:0042732">
    <property type="term" value="P:D-xylose metabolic process"/>
    <property type="evidence" value="ECO:0007669"/>
    <property type="project" value="UniProtKB-UniRule"/>
</dbReference>
<evidence type="ECO:0000256" key="4">
    <source>
        <dbReference type="ARBA" id="ARBA00022777"/>
    </source>
</evidence>
<dbReference type="InterPro" id="IPR018485">
    <property type="entry name" value="FGGY_C"/>
</dbReference>
<organism evidence="9 10">
    <name type="scientific">Coemansia reversa (strain ATCC 12441 / NRRL 1564)</name>
    <dbReference type="NCBI Taxonomy" id="763665"/>
    <lineage>
        <taxon>Eukaryota</taxon>
        <taxon>Fungi</taxon>
        <taxon>Fungi incertae sedis</taxon>
        <taxon>Zoopagomycota</taxon>
        <taxon>Kickxellomycotina</taxon>
        <taxon>Kickxellomycetes</taxon>
        <taxon>Kickxellales</taxon>
        <taxon>Kickxellaceae</taxon>
        <taxon>Coemansia</taxon>
    </lineage>
</organism>
<dbReference type="GO" id="GO:0005829">
    <property type="term" value="C:cytosol"/>
    <property type="evidence" value="ECO:0007669"/>
    <property type="project" value="TreeGrafter"/>
</dbReference>
<dbReference type="Pfam" id="PF00370">
    <property type="entry name" value="FGGY_N"/>
    <property type="match status" value="1"/>
</dbReference>
<dbReference type="OrthoDB" id="1728974at2759"/>
<comment type="catalytic activity">
    <reaction evidence="5 6">
        <text>D-xylulose + ATP = D-xylulose 5-phosphate + ADP + H(+)</text>
        <dbReference type="Rhea" id="RHEA:10964"/>
        <dbReference type="ChEBI" id="CHEBI:15378"/>
        <dbReference type="ChEBI" id="CHEBI:17140"/>
        <dbReference type="ChEBI" id="CHEBI:30616"/>
        <dbReference type="ChEBI" id="CHEBI:57737"/>
        <dbReference type="ChEBI" id="CHEBI:456216"/>
        <dbReference type="EC" id="2.7.1.17"/>
    </reaction>
</comment>
<dbReference type="STRING" id="763665.A0A2G5BDE4"/>
<dbReference type="Gene3D" id="3.30.420.40">
    <property type="match status" value="2"/>
</dbReference>
<dbReference type="PANTHER" id="PTHR10196">
    <property type="entry name" value="SUGAR KINASE"/>
    <property type="match status" value="1"/>
</dbReference>
<dbReference type="InterPro" id="IPR000577">
    <property type="entry name" value="Carb_kinase_FGGY"/>
</dbReference>
<proteinExistence type="inferred from homology"/>
<evidence type="ECO:0000256" key="6">
    <source>
        <dbReference type="RuleBase" id="RU367058"/>
    </source>
</evidence>
<dbReference type="CDD" id="cd07776">
    <property type="entry name" value="ASKHA_NBD_FGGY_SpXK-like"/>
    <property type="match status" value="1"/>
</dbReference>
<keyword evidence="6" id="KW-0067">ATP-binding</keyword>
<evidence type="ECO:0000256" key="5">
    <source>
        <dbReference type="ARBA" id="ARBA00048885"/>
    </source>
</evidence>
<keyword evidence="3 6" id="KW-0808">Transferase</keyword>
<keyword evidence="4 6" id="KW-0418">Kinase</keyword>
<evidence type="ECO:0000259" key="8">
    <source>
        <dbReference type="Pfam" id="PF02782"/>
    </source>
</evidence>
<comment type="function">
    <text evidence="6">Highly specific D-xylulose kinase which participates in the catabolism of xylose. Xylose is a major component of hemicelluloses such as xylan. Most fungi utilize D-xylose via three enzymatic reactions, xylose reductase (XR), xylitol dehydrogenase (XDH), and xylulokinase, to form xylulose 5-phosphate, which enters pentose phosphate pathway.</text>
</comment>
<gene>
    <name evidence="9" type="ORF">COEREDRAFT_102115</name>
</gene>
<dbReference type="EC" id="2.7.1.17" evidence="6"/>
<evidence type="ECO:0000256" key="2">
    <source>
        <dbReference type="ARBA" id="ARBA00022629"/>
    </source>
</evidence>
<name>A0A2G5BDE4_COERN</name>
<dbReference type="Proteomes" id="UP000242474">
    <property type="component" value="Unassembled WGS sequence"/>
</dbReference>
<keyword evidence="2 6" id="KW-0859">Xylose metabolism</keyword>
<keyword evidence="6" id="KW-0547">Nucleotide-binding</keyword>
<dbReference type="InterPro" id="IPR042024">
    <property type="entry name" value="D-XK_euk"/>
</dbReference>
<keyword evidence="10" id="KW-1185">Reference proteome</keyword>
<feature type="domain" description="Carbohydrate kinase FGGY C-terminal" evidence="8">
    <location>
        <begin position="305"/>
        <end position="484"/>
    </location>
</feature>
<protein>
    <recommendedName>
        <fullName evidence="6">Xylulose kinase</fullName>
        <ecNumber evidence="6">2.7.1.17</ecNumber>
    </recommendedName>
</protein>
<dbReference type="GO" id="GO:0005524">
    <property type="term" value="F:ATP binding"/>
    <property type="evidence" value="ECO:0007669"/>
    <property type="project" value="UniProtKB-UniRule"/>
</dbReference>
<evidence type="ECO:0000313" key="9">
    <source>
        <dbReference type="EMBL" id="PIA16727.1"/>
    </source>
</evidence>
<evidence type="ECO:0000256" key="1">
    <source>
        <dbReference type="ARBA" id="ARBA00009156"/>
    </source>
</evidence>
<dbReference type="SUPFAM" id="SSF53067">
    <property type="entry name" value="Actin-like ATPase domain"/>
    <property type="match status" value="2"/>
</dbReference>
<dbReference type="AlphaFoldDB" id="A0A2G5BDE4"/>
<keyword evidence="6" id="KW-0119">Carbohydrate metabolism</keyword>
<reference evidence="9 10" key="1">
    <citation type="journal article" date="2015" name="Genome Biol. Evol.">
        <title>Phylogenomic analyses indicate that early fungi evolved digesting cell walls of algal ancestors of land plants.</title>
        <authorList>
            <person name="Chang Y."/>
            <person name="Wang S."/>
            <person name="Sekimoto S."/>
            <person name="Aerts A.L."/>
            <person name="Choi C."/>
            <person name="Clum A."/>
            <person name="LaButti K.M."/>
            <person name="Lindquist E.A."/>
            <person name="Yee Ngan C."/>
            <person name="Ohm R.A."/>
            <person name="Salamov A.A."/>
            <person name="Grigoriev I.V."/>
            <person name="Spatafora J.W."/>
            <person name="Berbee M.L."/>
        </authorList>
    </citation>
    <scope>NUCLEOTIDE SEQUENCE [LARGE SCALE GENOMIC DNA]</scope>
    <source>
        <strain evidence="9 10">NRRL 1564</strain>
    </source>
</reference>
<dbReference type="Pfam" id="PF02782">
    <property type="entry name" value="FGGY_C"/>
    <property type="match status" value="1"/>
</dbReference>